<evidence type="ECO:0000313" key="3">
    <source>
        <dbReference type="Proteomes" id="UP000054279"/>
    </source>
</evidence>
<dbReference type="Proteomes" id="UP000054279">
    <property type="component" value="Unassembled WGS sequence"/>
</dbReference>
<feature type="transmembrane region" description="Helical" evidence="1">
    <location>
        <begin position="111"/>
        <end position="140"/>
    </location>
</feature>
<feature type="transmembrane region" description="Helical" evidence="1">
    <location>
        <begin position="301"/>
        <end position="324"/>
    </location>
</feature>
<feature type="transmembrane region" description="Helical" evidence="1">
    <location>
        <begin position="185"/>
        <end position="204"/>
    </location>
</feature>
<dbReference type="AlphaFoldDB" id="A0A0C9UY79"/>
<dbReference type="HOGENOM" id="CLU_051717_0_0_1"/>
<dbReference type="OrthoDB" id="72269at2759"/>
<keyword evidence="1" id="KW-0472">Membrane</keyword>
<feature type="transmembrane region" description="Helical" evidence="1">
    <location>
        <begin position="216"/>
        <end position="238"/>
    </location>
</feature>
<dbReference type="EMBL" id="KN837264">
    <property type="protein sequence ID" value="KIJ30336.1"/>
    <property type="molecule type" value="Genomic_DNA"/>
</dbReference>
<evidence type="ECO:0000256" key="1">
    <source>
        <dbReference type="SAM" id="Phobius"/>
    </source>
</evidence>
<protein>
    <submittedName>
        <fullName evidence="2">Uncharacterized protein</fullName>
    </submittedName>
</protein>
<keyword evidence="1" id="KW-1133">Transmembrane helix</keyword>
<gene>
    <name evidence="2" type="ORF">M422DRAFT_53818</name>
</gene>
<accession>A0A0C9UY79</accession>
<keyword evidence="3" id="KW-1185">Reference proteome</keyword>
<sequence length="333" mass="37862">MIFSRNVVVMGYLLPVAGFLPMISKLLQGGQEFLEKSEVLKHACSVTSQPYRIPYIRRHVPVALEPTVCFSTSLLDHILQPSGSVNEHFLRDSMAAITFIVATSSLENGEWATVLVTFVSIFLAGAAVFPIFPIFSVYFIMTTYRRKRYYPGMNLTDSEALTGAVAGYVMPIFALLWHRSMMYNILWLASPPVCWMVILLHHIDRYGEEFLKPGSYAAYGAYIAIFILTFIIHFHTLFTYGLTLKKLGYQWLPPSTNPDIEISSELPRLARLIQGDDILIFWSALIYSLRYAETILQLVGFLSWGLIGFVIFGPEAALSGVWIWRERMLYGRR</sequence>
<reference evidence="2 3" key="1">
    <citation type="submission" date="2014-06" db="EMBL/GenBank/DDBJ databases">
        <title>Evolutionary Origins and Diversification of the Mycorrhizal Mutualists.</title>
        <authorList>
            <consortium name="DOE Joint Genome Institute"/>
            <consortium name="Mycorrhizal Genomics Consortium"/>
            <person name="Kohler A."/>
            <person name="Kuo A."/>
            <person name="Nagy L.G."/>
            <person name="Floudas D."/>
            <person name="Copeland A."/>
            <person name="Barry K.W."/>
            <person name="Cichocki N."/>
            <person name="Veneault-Fourrey C."/>
            <person name="LaButti K."/>
            <person name="Lindquist E.A."/>
            <person name="Lipzen A."/>
            <person name="Lundell T."/>
            <person name="Morin E."/>
            <person name="Murat C."/>
            <person name="Riley R."/>
            <person name="Ohm R."/>
            <person name="Sun H."/>
            <person name="Tunlid A."/>
            <person name="Henrissat B."/>
            <person name="Grigoriev I.V."/>
            <person name="Hibbett D.S."/>
            <person name="Martin F."/>
        </authorList>
    </citation>
    <scope>NUCLEOTIDE SEQUENCE [LARGE SCALE GENOMIC DNA]</scope>
    <source>
        <strain evidence="2 3">SS14</strain>
    </source>
</reference>
<proteinExistence type="predicted"/>
<keyword evidence="1" id="KW-0812">Transmembrane</keyword>
<feature type="transmembrane region" description="Helical" evidence="1">
    <location>
        <begin position="160"/>
        <end position="179"/>
    </location>
</feature>
<name>A0A0C9UY79_SPHS4</name>
<organism evidence="2 3">
    <name type="scientific">Sphaerobolus stellatus (strain SS14)</name>
    <dbReference type="NCBI Taxonomy" id="990650"/>
    <lineage>
        <taxon>Eukaryota</taxon>
        <taxon>Fungi</taxon>
        <taxon>Dikarya</taxon>
        <taxon>Basidiomycota</taxon>
        <taxon>Agaricomycotina</taxon>
        <taxon>Agaricomycetes</taxon>
        <taxon>Phallomycetidae</taxon>
        <taxon>Geastrales</taxon>
        <taxon>Sphaerobolaceae</taxon>
        <taxon>Sphaerobolus</taxon>
    </lineage>
</organism>
<evidence type="ECO:0000313" key="2">
    <source>
        <dbReference type="EMBL" id="KIJ30336.1"/>
    </source>
</evidence>
<feature type="transmembrane region" description="Helical" evidence="1">
    <location>
        <begin position="7"/>
        <end position="27"/>
    </location>
</feature>